<dbReference type="EMBL" id="HACA01030960">
    <property type="protein sequence ID" value="CDW48321.1"/>
    <property type="molecule type" value="Transcribed_RNA"/>
</dbReference>
<reference evidence="1" key="1">
    <citation type="submission" date="2014-05" db="EMBL/GenBank/DDBJ databases">
        <authorList>
            <person name="Chronopoulou M."/>
        </authorList>
    </citation>
    <scope>NUCLEOTIDE SEQUENCE</scope>
    <source>
        <tissue evidence="1">Whole organism</tissue>
    </source>
</reference>
<accession>A0A0K2VEK8</accession>
<organism evidence="1">
    <name type="scientific">Lepeophtheirus salmonis</name>
    <name type="common">Salmon louse</name>
    <name type="synonym">Caligus salmonis</name>
    <dbReference type="NCBI Taxonomy" id="72036"/>
    <lineage>
        <taxon>Eukaryota</taxon>
        <taxon>Metazoa</taxon>
        <taxon>Ecdysozoa</taxon>
        <taxon>Arthropoda</taxon>
        <taxon>Crustacea</taxon>
        <taxon>Multicrustacea</taxon>
        <taxon>Hexanauplia</taxon>
        <taxon>Copepoda</taxon>
        <taxon>Siphonostomatoida</taxon>
        <taxon>Caligidae</taxon>
        <taxon>Lepeophtheirus</taxon>
    </lineage>
</organism>
<dbReference type="AlphaFoldDB" id="A0A0K2VEK8"/>
<sequence>MSLFLKNSSIILLKAFPVKRAVKGYVMSMTCLHLEFTFSAKLRAFTVNLVISRSWQYKAPIKAPILTPAIRSIGIPASNMDLIIPTCEQPLAPPPPRTKPTDVPVNIRASLEKSENISIGILRLNNLE</sequence>
<evidence type="ECO:0000313" key="1">
    <source>
        <dbReference type="EMBL" id="CDW48321.1"/>
    </source>
</evidence>
<proteinExistence type="predicted"/>
<name>A0A0K2VEK8_LEPSM</name>
<protein>
    <submittedName>
        <fullName evidence="1">Uncharacterized protein</fullName>
    </submittedName>
</protein>